<evidence type="ECO:0000313" key="2">
    <source>
        <dbReference type="Proteomes" id="UP000326500"/>
    </source>
</evidence>
<proteinExistence type="predicted"/>
<dbReference type="STRING" id="2200.GCA_001571405_00346"/>
<dbReference type="AlphaFoldDB" id="A0A1G9AG23"/>
<organism evidence="1 2">
    <name type="scientific">Methanoculleus thermophilus</name>
    <dbReference type="NCBI Taxonomy" id="2200"/>
    <lineage>
        <taxon>Archaea</taxon>
        <taxon>Methanobacteriati</taxon>
        <taxon>Methanobacteriota</taxon>
        <taxon>Stenosarchaea group</taxon>
        <taxon>Methanomicrobia</taxon>
        <taxon>Methanomicrobiales</taxon>
        <taxon>Methanomicrobiaceae</taxon>
        <taxon>Methanoculleus</taxon>
    </lineage>
</organism>
<keyword evidence="2" id="KW-1185">Reference proteome</keyword>
<dbReference type="EMBL" id="FNFT01000006">
    <property type="protein sequence ID" value="SDK26299.1"/>
    <property type="molecule type" value="Genomic_DNA"/>
</dbReference>
<evidence type="ECO:0000313" key="1">
    <source>
        <dbReference type="EMBL" id="SDK26299.1"/>
    </source>
</evidence>
<protein>
    <submittedName>
        <fullName evidence="1">Uncharacterized protein</fullName>
    </submittedName>
</protein>
<reference evidence="1 2" key="1">
    <citation type="submission" date="2016-10" db="EMBL/GenBank/DDBJ databases">
        <authorList>
            <person name="Varghese N."/>
            <person name="Submissions S."/>
        </authorList>
    </citation>
    <scope>NUCLEOTIDE SEQUENCE [LARGE SCALE GENOMIC DNA]</scope>
    <source>
        <strain evidence="1 2">DSM 2373</strain>
    </source>
</reference>
<gene>
    <name evidence="1" type="ORF">SAMN04488571_10641</name>
</gene>
<accession>A0A1G9AG23</accession>
<sequence length="90" mass="9730">MQVLGPAGDEQEGRASKIVGIKPRTLDRGGITLRGGNRGSAMVRREPEFKQPKGAEGFAPFSHLAVLTLTLVCASKLFEYFKFASLALHT</sequence>
<name>A0A1G9AG23_9EURY</name>
<dbReference type="Proteomes" id="UP000326500">
    <property type="component" value="Unassembled WGS sequence"/>
</dbReference>